<dbReference type="CDD" id="cd06445">
    <property type="entry name" value="ATase"/>
    <property type="match status" value="1"/>
</dbReference>
<dbReference type="EMBL" id="AP014836">
    <property type="protein sequence ID" value="BAW80205.1"/>
    <property type="molecule type" value="Genomic_DNA"/>
</dbReference>
<proteinExistence type="predicted"/>
<dbReference type="Proteomes" id="UP000243679">
    <property type="component" value="Chromosome"/>
</dbReference>
<evidence type="ECO:0000259" key="7">
    <source>
        <dbReference type="Pfam" id="PF01035"/>
    </source>
</evidence>
<dbReference type="GO" id="GO:0032259">
    <property type="term" value="P:methylation"/>
    <property type="evidence" value="ECO:0007669"/>
    <property type="project" value="UniProtKB-KW"/>
</dbReference>
<dbReference type="RefSeq" id="WP_231910578.1">
    <property type="nucleotide sequence ID" value="NZ_AP014836.1"/>
</dbReference>
<evidence type="ECO:0000256" key="3">
    <source>
        <dbReference type="ARBA" id="ARBA00022679"/>
    </source>
</evidence>
<dbReference type="PROSITE" id="PS00374">
    <property type="entry name" value="MGMT"/>
    <property type="match status" value="1"/>
</dbReference>
<dbReference type="InterPro" id="IPR036217">
    <property type="entry name" value="MethylDNA_cys_MeTrfase_DNAb"/>
</dbReference>
<keyword evidence="3 8" id="KW-0808">Transferase</keyword>
<sequence length="164" mass="17630">MPMVNPNYDAVIATSLGRLGLSTFKKGLAGLDFLAPETPERLPVSPVACEAVAQLQAYFSDPRIMFTLPLFPQGTVFQKRIWETLNTIPMGLTVTYGTLASQLKTSARAIGGACRANPLPIFIPCHRVVSKQGLGGYSGAITGPHLDTKIWLLRHEAGSASSKF</sequence>
<dbReference type="SUPFAM" id="SSF46767">
    <property type="entry name" value="Methylated DNA-protein cysteine methyltransferase, C-terminal domain"/>
    <property type="match status" value="1"/>
</dbReference>
<comment type="catalytic activity">
    <reaction evidence="1">
        <text>a 4-O-methyl-thymidine in DNA + L-cysteinyl-[protein] = a thymidine in DNA + S-methyl-L-cysteinyl-[protein]</text>
        <dbReference type="Rhea" id="RHEA:53428"/>
        <dbReference type="Rhea" id="RHEA-COMP:10131"/>
        <dbReference type="Rhea" id="RHEA-COMP:10132"/>
        <dbReference type="Rhea" id="RHEA-COMP:13555"/>
        <dbReference type="Rhea" id="RHEA-COMP:13556"/>
        <dbReference type="ChEBI" id="CHEBI:29950"/>
        <dbReference type="ChEBI" id="CHEBI:82612"/>
        <dbReference type="ChEBI" id="CHEBI:137386"/>
        <dbReference type="ChEBI" id="CHEBI:137387"/>
        <dbReference type="EC" id="2.1.1.63"/>
    </reaction>
</comment>
<evidence type="ECO:0000313" key="8">
    <source>
        <dbReference type="EMBL" id="BAW80205.1"/>
    </source>
</evidence>
<dbReference type="Gene3D" id="1.10.10.10">
    <property type="entry name" value="Winged helix-like DNA-binding domain superfamily/Winged helix DNA-binding domain"/>
    <property type="match status" value="1"/>
</dbReference>
<dbReference type="SUPFAM" id="SSF53155">
    <property type="entry name" value="Methylated DNA-protein cysteine methyltransferase domain"/>
    <property type="match status" value="1"/>
</dbReference>
<reference evidence="8 9" key="1">
    <citation type="journal article" date="2017" name="ISME J.">
        <title>An acid-tolerant ammonia-oxidizing ?-proteobacterium from soil.</title>
        <authorList>
            <person name="Hayatsu M."/>
            <person name="Tago K."/>
            <person name="Uchiyama I."/>
            <person name="Toyoda A."/>
            <person name="Wang Y."/>
            <person name="Shimomura Y."/>
            <person name="Okubo T."/>
            <person name="Kurisu F."/>
            <person name="Hirono Y."/>
            <person name="Nonaka K."/>
            <person name="Akiyama H."/>
            <person name="Itoh T."/>
            <person name="Takami H."/>
        </authorList>
    </citation>
    <scope>NUCLEOTIDE SEQUENCE [LARGE SCALE GENOMIC DNA]</scope>
    <source>
        <strain evidence="8 9">TAO100</strain>
    </source>
</reference>
<keyword evidence="5" id="KW-0234">DNA repair</keyword>
<evidence type="ECO:0000256" key="4">
    <source>
        <dbReference type="ARBA" id="ARBA00022763"/>
    </source>
</evidence>
<protein>
    <submittedName>
        <fullName evidence="8">Methylated-DNA--protein-cysteine methyltransferase</fullName>
    </submittedName>
</protein>
<dbReference type="InterPro" id="IPR036388">
    <property type="entry name" value="WH-like_DNA-bd_sf"/>
</dbReference>
<accession>A0A1Q2SM36</accession>
<name>A0A1Q2SM36_9GAMM</name>
<keyword evidence="9" id="KW-1185">Reference proteome</keyword>
<comment type="catalytic activity">
    <reaction evidence="6">
        <text>a 6-O-methyl-2'-deoxyguanosine in DNA + L-cysteinyl-[protein] = S-methyl-L-cysteinyl-[protein] + a 2'-deoxyguanosine in DNA</text>
        <dbReference type="Rhea" id="RHEA:24000"/>
        <dbReference type="Rhea" id="RHEA-COMP:10131"/>
        <dbReference type="Rhea" id="RHEA-COMP:10132"/>
        <dbReference type="Rhea" id="RHEA-COMP:11367"/>
        <dbReference type="Rhea" id="RHEA-COMP:11368"/>
        <dbReference type="ChEBI" id="CHEBI:29950"/>
        <dbReference type="ChEBI" id="CHEBI:82612"/>
        <dbReference type="ChEBI" id="CHEBI:85445"/>
        <dbReference type="ChEBI" id="CHEBI:85448"/>
        <dbReference type="EC" id="2.1.1.63"/>
    </reaction>
</comment>
<evidence type="ECO:0000256" key="2">
    <source>
        <dbReference type="ARBA" id="ARBA00022603"/>
    </source>
</evidence>
<dbReference type="NCBIfam" id="TIGR00589">
    <property type="entry name" value="ogt"/>
    <property type="match status" value="1"/>
</dbReference>
<gene>
    <name evidence="8" type="ORF">TAO_0835</name>
</gene>
<keyword evidence="2 8" id="KW-0489">Methyltransferase</keyword>
<evidence type="ECO:0000256" key="5">
    <source>
        <dbReference type="ARBA" id="ARBA00023204"/>
    </source>
</evidence>
<dbReference type="Gene3D" id="3.30.160.70">
    <property type="entry name" value="Methylated DNA-protein cysteine methyltransferase domain"/>
    <property type="match status" value="1"/>
</dbReference>
<dbReference type="GO" id="GO:0003908">
    <property type="term" value="F:methylated-DNA-[protein]-cysteine S-methyltransferase activity"/>
    <property type="evidence" value="ECO:0007669"/>
    <property type="project" value="UniProtKB-EC"/>
</dbReference>
<dbReference type="AlphaFoldDB" id="A0A1Q2SM36"/>
<evidence type="ECO:0000313" key="9">
    <source>
        <dbReference type="Proteomes" id="UP000243679"/>
    </source>
</evidence>
<dbReference type="KEGG" id="ntt:TAO_0835"/>
<evidence type="ECO:0000256" key="1">
    <source>
        <dbReference type="ARBA" id="ARBA00001286"/>
    </source>
</evidence>
<dbReference type="GO" id="GO:0006281">
    <property type="term" value="P:DNA repair"/>
    <property type="evidence" value="ECO:0007669"/>
    <property type="project" value="UniProtKB-KW"/>
</dbReference>
<evidence type="ECO:0000256" key="6">
    <source>
        <dbReference type="ARBA" id="ARBA00049348"/>
    </source>
</evidence>
<dbReference type="PANTHER" id="PTHR10815:SF13">
    <property type="entry name" value="METHYLATED-DNA--PROTEIN-CYSTEINE METHYLTRANSFERASE"/>
    <property type="match status" value="1"/>
</dbReference>
<feature type="domain" description="Methylated-DNA-[protein]-cysteine S-methyltransferase DNA binding" evidence="7">
    <location>
        <begin position="77"/>
        <end position="157"/>
    </location>
</feature>
<dbReference type="Pfam" id="PF01035">
    <property type="entry name" value="DNA_binding_1"/>
    <property type="match status" value="1"/>
</dbReference>
<dbReference type="InterPro" id="IPR001497">
    <property type="entry name" value="MethylDNA_cys_MeTrfase_AS"/>
</dbReference>
<dbReference type="InterPro" id="IPR036631">
    <property type="entry name" value="MGMT_N_sf"/>
</dbReference>
<dbReference type="PANTHER" id="PTHR10815">
    <property type="entry name" value="METHYLATED-DNA--PROTEIN-CYSTEINE METHYLTRANSFERASE"/>
    <property type="match status" value="1"/>
</dbReference>
<dbReference type="InterPro" id="IPR014048">
    <property type="entry name" value="MethylDNA_cys_MeTrfase_DNA-bd"/>
</dbReference>
<keyword evidence="4" id="KW-0227">DNA damage</keyword>
<organism evidence="8 9">
    <name type="scientific">Candidatus Nitrosoglobus terrae</name>
    <dbReference type="NCBI Taxonomy" id="1630141"/>
    <lineage>
        <taxon>Bacteria</taxon>
        <taxon>Pseudomonadati</taxon>
        <taxon>Pseudomonadota</taxon>
        <taxon>Gammaproteobacteria</taxon>
        <taxon>Chromatiales</taxon>
        <taxon>Chromatiaceae</taxon>
        <taxon>Candidatus Nitrosoglobus</taxon>
    </lineage>
</organism>